<dbReference type="Pfam" id="PF01973">
    <property type="entry name" value="MptE-like"/>
    <property type="match status" value="1"/>
</dbReference>
<dbReference type="EMBL" id="LNQE01000255">
    <property type="protein sequence ID" value="KUG28163.1"/>
    <property type="molecule type" value="Genomic_DNA"/>
</dbReference>
<comment type="caution">
    <text evidence="2">The sequence shown here is derived from an EMBL/GenBank/DDBJ whole genome shotgun (WGS) entry which is preliminary data.</text>
</comment>
<proteinExistence type="predicted"/>
<evidence type="ECO:0000259" key="1">
    <source>
        <dbReference type="Pfam" id="PF01973"/>
    </source>
</evidence>
<gene>
    <name evidence="2" type="ORF">ASZ90_001976</name>
</gene>
<accession>A0A0W8G6M3</accession>
<protein>
    <recommendedName>
        <fullName evidence="1">6-hydroxymethylpterin diphosphokinase MptE-like domain-containing protein</fullName>
    </recommendedName>
</protein>
<sequence>MRVGRPPLQAQVTTIPMTVSQNIKVLNAFPADYAGEFLVRFGHVPIPADIDPRMVHDIPSPSPEAAADIAATPLDMLKGVAFLVDAACPGLDMDAVTDVQVEYLYRYYKGVILPNSSPLAPAADGVRPQPAPEIVRIVNKLRNMPYLLRYPLAQKLSARDVRLPVVVLLPGPSLPGIGPRLPELARGHLVVAVSRTLEFCLEHGVEPDFVVQLDTYFIQRKYYEKLPPLPNTTLVALSLCPVHGIADRFKGVFFMDSFDTAVLKNPYRMRENGLSTLMGCMGLAECLGSPYALLSGADLSFPGDNRAGEYFNSPGAGKAVREAPPECIQVKDGLLVMKNRAGHRVSTTLMYLAVAREAAGYARDIENAAGVRFYVGNDQGILAAAIPTLRPEELAAAPPLDRRALGAAIDDALSTPEHVEMIRLKVDCVKTIQTLDQNLLFLEACRVRKEYGDLARHPIALFAEQERDFNLPEDPEIRLGFSLRIARQWRQALVQARNLALAHMIARHDGQIPLVCLPHEAARPFPGLKRLYPGFTWDVRPLLSPADAPLPDFPRAISYIALHRTLASWQVAFVTAAARDAYRYHFDVYGGDNLYYPGPEPTE</sequence>
<dbReference type="InterPro" id="IPR002826">
    <property type="entry name" value="MptE-like"/>
</dbReference>
<organism evidence="2">
    <name type="scientific">hydrocarbon metagenome</name>
    <dbReference type="NCBI Taxonomy" id="938273"/>
    <lineage>
        <taxon>unclassified sequences</taxon>
        <taxon>metagenomes</taxon>
        <taxon>ecological metagenomes</taxon>
    </lineage>
</organism>
<feature type="domain" description="6-hydroxymethylpterin diphosphokinase MptE-like" evidence="1">
    <location>
        <begin position="140"/>
        <end position="302"/>
    </location>
</feature>
<evidence type="ECO:0000313" key="2">
    <source>
        <dbReference type="EMBL" id="KUG28163.1"/>
    </source>
</evidence>
<name>A0A0W8G6M3_9ZZZZ</name>
<dbReference type="AlphaFoldDB" id="A0A0W8G6M3"/>
<reference evidence="2" key="1">
    <citation type="journal article" date="2015" name="Proc. Natl. Acad. Sci. U.S.A.">
        <title>Networks of energetic and metabolic interactions define dynamics in microbial communities.</title>
        <authorList>
            <person name="Embree M."/>
            <person name="Liu J.K."/>
            <person name="Al-Bassam M.M."/>
            <person name="Zengler K."/>
        </authorList>
    </citation>
    <scope>NUCLEOTIDE SEQUENCE</scope>
</reference>